<gene>
    <name evidence="1" type="ORF">GCM10008106_11630</name>
</gene>
<protein>
    <recommendedName>
        <fullName evidence="3">cAMP-binding domain of CRP or a regulatory subunit of cAMP-dependent protein kinases</fullName>
    </recommendedName>
</protein>
<dbReference type="EMBL" id="BMYF01000005">
    <property type="protein sequence ID" value="GHB32317.1"/>
    <property type="molecule type" value="Genomic_DNA"/>
</dbReference>
<evidence type="ECO:0000313" key="2">
    <source>
        <dbReference type="Proteomes" id="UP000642809"/>
    </source>
</evidence>
<reference evidence="1" key="1">
    <citation type="journal article" date="2014" name="Int. J. Syst. Evol. Microbiol.">
        <title>Complete genome sequence of Corynebacterium casei LMG S-19264T (=DSM 44701T), isolated from a smear-ripened cheese.</title>
        <authorList>
            <consortium name="US DOE Joint Genome Institute (JGI-PGF)"/>
            <person name="Walter F."/>
            <person name="Albersmeier A."/>
            <person name="Kalinowski J."/>
            <person name="Ruckert C."/>
        </authorList>
    </citation>
    <scope>NUCLEOTIDE SEQUENCE</scope>
    <source>
        <strain evidence="1">KCTC 23224</strain>
    </source>
</reference>
<dbReference type="InterPro" id="IPR014710">
    <property type="entry name" value="RmlC-like_jellyroll"/>
</dbReference>
<comment type="caution">
    <text evidence="1">The sequence shown here is derived from an EMBL/GenBank/DDBJ whole genome shotgun (WGS) entry which is preliminary data.</text>
</comment>
<dbReference type="RefSeq" id="WP_189579533.1">
    <property type="nucleotide sequence ID" value="NZ_BMYF01000005.1"/>
</dbReference>
<dbReference type="SUPFAM" id="SSF51206">
    <property type="entry name" value="cAMP-binding domain-like"/>
    <property type="match status" value="1"/>
</dbReference>
<sequence length="193" mass="22317">MEELVITKLKMIYAPLMSVDDKVYKKLAPYLQYKTYPENTILKNFGEVETSARLIVDGVICQYQLDNEGNEYAAKVYYNGQNAFDLISYTDQHVSDTLIITKTEVEIIELSKKNEEELLRHVPEVISLAIKINHLIIKEQQKWEQLLKLPKQVAYDTFLGLHKNLGTCLKVKDLQDLLGISRAHFSRIRAKKT</sequence>
<dbReference type="Gene3D" id="2.60.120.10">
    <property type="entry name" value="Jelly Rolls"/>
    <property type="match status" value="1"/>
</dbReference>
<keyword evidence="2" id="KW-1185">Reference proteome</keyword>
<reference evidence="1" key="2">
    <citation type="submission" date="2020-09" db="EMBL/GenBank/DDBJ databases">
        <authorList>
            <person name="Sun Q."/>
            <person name="Kim S."/>
        </authorList>
    </citation>
    <scope>NUCLEOTIDE SEQUENCE</scope>
    <source>
        <strain evidence="1">KCTC 23224</strain>
    </source>
</reference>
<organism evidence="1 2">
    <name type="scientific">Mongoliitalea lutea</name>
    <dbReference type="NCBI Taxonomy" id="849756"/>
    <lineage>
        <taxon>Bacteria</taxon>
        <taxon>Pseudomonadati</taxon>
        <taxon>Bacteroidota</taxon>
        <taxon>Cytophagia</taxon>
        <taxon>Cytophagales</taxon>
        <taxon>Cyclobacteriaceae</taxon>
        <taxon>Mongoliitalea</taxon>
    </lineage>
</organism>
<accession>A0A8J3CUV8</accession>
<evidence type="ECO:0008006" key="3">
    <source>
        <dbReference type="Google" id="ProtNLM"/>
    </source>
</evidence>
<dbReference type="AlphaFoldDB" id="A0A8J3CUV8"/>
<evidence type="ECO:0000313" key="1">
    <source>
        <dbReference type="EMBL" id="GHB32317.1"/>
    </source>
</evidence>
<dbReference type="Proteomes" id="UP000642809">
    <property type="component" value="Unassembled WGS sequence"/>
</dbReference>
<proteinExistence type="predicted"/>
<name>A0A8J3CUV8_9BACT</name>
<dbReference type="InterPro" id="IPR018490">
    <property type="entry name" value="cNMP-bd_dom_sf"/>
</dbReference>